<dbReference type="Gene3D" id="1.25.40.20">
    <property type="entry name" value="Ankyrin repeat-containing domain"/>
    <property type="match status" value="2"/>
</dbReference>
<dbReference type="AlphaFoldDB" id="A0A836C0V3"/>
<dbReference type="Proteomes" id="UP000612055">
    <property type="component" value="Unassembled WGS sequence"/>
</dbReference>
<evidence type="ECO:0000256" key="2">
    <source>
        <dbReference type="ARBA" id="ARBA00023043"/>
    </source>
</evidence>
<dbReference type="InterPro" id="IPR036770">
    <property type="entry name" value="Ankyrin_rpt-contain_sf"/>
</dbReference>
<dbReference type="GO" id="GO:0005524">
    <property type="term" value="F:ATP binding"/>
    <property type="evidence" value="ECO:0007669"/>
    <property type="project" value="UniProtKB-UniRule"/>
</dbReference>
<evidence type="ECO:0000313" key="7">
    <source>
        <dbReference type="EMBL" id="KAG2496105.1"/>
    </source>
</evidence>
<evidence type="ECO:0000256" key="1">
    <source>
        <dbReference type="ARBA" id="ARBA00022737"/>
    </source>
</evidence>
<protein>
    <recommendedName>
        <fullName evidence="6">Serine-threonine/tyrosine-protein kinase catalytic domain-containing protein</fullName>
    </recommendedName>
</protein>
<keyword evidence="1" id="KW-0677">Repeat</keyword>
<dbReference type="PROSITE" id="PS50297">
    <property type="entry name" value="ANK_REP_REGION"/>
    <property type="match status" value="2"/>
</dbReference>
<keyword evidence="4" id="KW-0547">Nucleotide-binding</keyword>
<organism evidence="7 8">
    <name type="scientific">Edaphochlamys debaryana</name>
    <dbReference type="NCBI Taxonomy" id="47281"/>
    <lineage>
        <taxon>Eukaryota</taxon>
        <taxon>Viridiplantae</taxon>
        <taxon>Chlorophyta</taxon>
        <taxon>core chlorophytes</taxon>
        <taxon>Chlorophyceae</taxon>
        <taxon>CS clade</taxon>
        <taxon>Chlamydomonadales</taxon>
        <taxon>Chlamydomonadales incertae sedis</taxon>
        <taxon>Edaphochlamys</taxon>
    </lineage>
</organism>
<proteinExistence type="predicted"/>
<feature type="region of interest" description="Disordered" evidence="5">
    <location>
        <begin position="73"/>
        <end position="142"/>
    </location>
</feature>
<feature type="binding site" evidence="4">
    <location>
        <position position="308"/>
    </location>
    <ligand>
        <name>ATP</name>
        <dbReference type="ChEBI" id="CHEBI:30616"/>
    </ligand>
</feature>
<feature type="region of interest" description="Disordered" evidence="5">
    <location>
        <begin position="473"/>
        <end position="500"/>
    </location>
</feature>
<dbReference type="PROSITE" id="PS50088">
    <property type="entry name" value="ANK_REPEAT"/>
    <property type="match status" value="2"/>
</dbReference>
<dbReference type="SUPFAM" id="SSF56112">
    <property type="entry name" value="Protein kinase-like (PK-like)"/>
    <property type="match status" value="1"/>
</dbReference>
<dbReference type="GO" id="GO:0004672">
    <property type="term" value="F:protein kinase activity"/>
    <property type="evidence" value="ECO:0007669"/>
    <property type="project" value="InterPro"/>
</dbReference>
<feature type="repeat" description="ANK" evidence="3">
    <location>
        <begin position="11"/>
        <end position="43"/>
    </location>
</feature>
<keyword evidence="8" id="KW-1185">Reference proteome</keyword>
<evidence type="ECO:0000256" key="5">
    <source>
        <dbReference type="SAM" id="MobiDB-lite"/>
    </source>
</evidence>
<feature type="repeat" description="ANK" evidence="3">
    <location>
        <begin position="145"/>
        <end position="177"/>
    </location>
</feature>
<name>A0A836C0V3_9CHLO</name>
<dbReference type="Pfam" id="PF07714">
    <property type="entry name" value="PK_Tyr_Ser-Thr"/>
    <property type="match status" value="1"/>
</dbReference>
<accession>A0A836C0V3</accession>
<feature type="compositionally biased region" description="Gly residues" evidence="5">
    <location>
        <begin position="103"/>
        <end position="116"/>
    </location>
</feature>
<dbReference type="Pfam" id="PF12796">
    <property type="entry name" value="Ank_2"/>
    <property type="match status" value="2"/>
</dbReference>
<dbReference type="EMBL" id="JAEHOE010000020">
    <property type="protein sequence ID" value="KAG2496105.1"/>
    <property type="molecule type" value="Genomic_DNA"/>
</dbReference>
<dbReference type="PANTHER" id="PTHR24198">
    <property type="entry name" value="ANKYRIN REPEAT AND PROTEIN KINASE DOMAIN-CONTAINING PROTEIN"/>
    <property type="match status" value="1"/>
</dbReference>
<dbReference type="SUPFAM" id="SSF48403">
    <property type="entry name" value="Ankyrin repeat"/>
    <property type="match status" value="1"/>
</dbReference>
<dbReference type="Gene3D" id="3.30.200.20">
    <property type="entry name" value="Phosphorylase Kinase, domain 1"/>
    <property type="match status" value="1"/>
</dbReference>
<comment type="caution">
    <text evidence="7">The sequence shown here is derived from an EMBL/GenBank/DDBJ whole genome shotgun (WGS) entry which is preliminary data.</text>
</comment>
<dbReference type="PROSITE" id="PS00107">
    <property type="entry name" value="PROTEIN_KINASE_ATP"/>
    <property type="match status" value="1"/>
</dbReference>
<dbReference type="PANTHER" id="PTHR24198:SF165">
    <property type="entry name" value="ANKYRIN REPEAT-CONTAINING PROTEIN-RELATED"/>
    <property type="match status" value="1"/>
</dbReference>
<dbReference type="InterPro" id="IPR017441">
    <property type="entry name" value="Protein_kinase_ATP_BS"/>
</dbReference>
<dbReference type="InterPro" id="IPR002110">
    <property type="entry name" value="Ankyrin_rpt"/>
</dbReference>
<evidence type="ECO:0000259" key="6">
    <source>
        <dbReference type="Pfam" id="PF07714"/>
    </source>
</evidence>
<keyword evidence="4" id="KW-0067">ATP-binding</keyword>
<feature type="compositionally biased region" description="Low complexity" evidence="5">
    <location>
        <begin position="117"/>
        <end position="133"/>
    </location>
</feature>
<sequence>MADDVDAKDQRGRTALHDAAERDAADAAALLLAGGASPLACDDAGRTPLHLACLHSRDGALLLMLASVTRLCSSSGDCDSDEETEGSEGTGGEEPSEGSAEGTAGGEEGPTPGGERSGPASSSQASSESSSEQGTEDASLLYDSSGWTPAHLAAAANNVEAIRALGEAGFEVETVWSHEPAPFQFWTPVHCAVAAGAVEVAELLYRELQIHVDFGDAGELSYDGTTVDLMLRDLPYWQDKWRRLSGLPSCPPGRESAMRDAFRPLPDERWANHVFKPEALEIGEPLGQGSFGAVHAGTYRGEPQVAVKCALASDDGSVRRDLQAEADMLLSLPHHDSIASLVGAGKDASGTTFLVMRRYPKTALDTMEADVRERRKARHVAVKAAREAGLDEDGHRERAAALEAEALQALAADSKILTPAIRFQIACEILELRKALMAVPDSCPRYLVDSVPSAGLAGPIRDLLLRCLAKEPKERPTQRSVLDDLRELPQADRVLPKPEG</sequence>
<dbReference type="InterPro" id="IPR011009">
    <property type="entry name" value="Kinase-like_dom_sf"/>
</dbReference>
<evidence type="ECO:0000256" key="3">
    <source>
        <dbReference type="PROSITE-ProRule" id="PRU00023"/>
    </source>
</evidence>
<evidence type="ECO:0000313" key="8">
    <source>
        <dbReference type="Proteomes" id="UP000612055"/>
    </source>
</evidence>
<evidence type="ECO:0000256" key="4">
    <source>
        <dbReference type="PROSITE-ProRule" id="PRU10141"/>
    </source>
</evidence>
<dbReference type="SMART" id="SM00248">
    <property type="entry name" value="ANK"/>
    <property type="match status" value="4"/>
</dbReference>
<feature type="domain" description="Serine-threonine/tyrosine-protein kinase catalytic" evidence="6">
    <location>
        <begin position="280"/>
        <end position="366"/>
    </location>
</feature>
<reference evidence="7" key="1">
    <citation type="journal article" date="2020" name="bioRxiv">
        <title>Comparative genomics of Chlamydomonas.</title>
        <authorList>
            <person name="Craig R.J."/>
            <person name="Hasan A.R."/>
            <person name="Ness R.W."/>
            <person name="Keightley P.D."/>
        </authorList>
    </citation>
    <scope>NUCLEOTIDE SEQUENCE</scope>
    <source>
        <strain evidence="7">CCAP 11/70</strain>
    </source>
</reference>
<gene>
    <name evidence="7" type="ORF">HYH03_005708</name>
</gene>
<keyword evidence="2 3" id="KW-0040">ANK repeat</keyword>
<dbReference type="InterPro" id="IPR001245">
    <property type="entry name" value="Ser-Thr/Tyr_kinase_cat_dom"/>
</dbReference>